<proteinExistence type="inferred from homology"/>
<feature type="transmembrane region" description="Helical" evidence="13">
    <location>
        <begin position="64"/>
        <end position="88"/>
    </location>
</feature>
<dbReference type="GO" id="GO:0009881">
    <property type="term" value="F:photoreceptor activity"/>
    <property type="evidence" value="ECO:0007669"/>
    <property type="project" value="UniProtKB-KW"/>
</dbReference>
<keyword evidence="4 13" id="KW-0812">Transmembrane</keyword>
<keyword evidence="3 13" id="KW-0716">Sensory transduction</keyword>
<evidence type="ECO:0000256" key="10">
    <source>
        <dbReference type="ARBA" id="ARBA00023157"/>
    </source>
</evidence>
<evidence type="ECO:0000256" key="13">
    <source>
        <dbReference type="RuleBase" id="RU004951"/>
    </source>
</evidence>
<evidence type="ECO:0000256" key="6">
    <source>
        <dbReference type="ARBA" id="ARBA00022989"/>
    </source>
</evidence>
<keyword evidence="6 13" id="KW-1133">Transmembrane helix</keyword>
<comment type="caution">
    <text evidence="15">The sequence shown here is derived from an EMBL/GenBank/DDBJ whole genome shotgun (WGS) entry which is preliminary data.</text>
</comment>
<dbReference type="InterPro" id="IPR000276">
    <property type="entry name" value="GPCR_Rhodpsn"/>
</dbReference>
<evidence type="ECO:0000256" key="7">
    <source>
        <dbReference type="ARBA" id="ARBA00022991"/>
    </source>
</evidence>
<evidence type="ECO:0000256" key="11">
    <source>
        <dbReference type="ARBA" id="ARBA00023170"/>
    </source>
</evidence>
<dbReference type="PRINTS" id="PR00238">
    <property type="entry name" value="OPSIN"/>
</dbReference>
<dbReference type="GO" id="GO:0004930">
    <property type="term" value="F:G protein-coupled receptor activity"/>
    <property type="evidence" value="ECO:0007669"/>
    <property type="project" value="UniProtKB-KW"/>
</dbReference>
<evidence type="ECO:0000256" key="9">
    <source>
        <dbReference type="ARBA" id="ARBA00023136"/>
    </source>
</evidence>
<comment type="similarity">
    <text evidence="13">Belongs to the G-protein coupled receptor 1 family. Opsin subfamily.</text>
</comment>
<dbReference type="GO" id="GO:0016020">
    <property type="term" value="C:membrane"/>
    <property type="evidence" value="ECO:0007669"/>
    <property type="project" value="UniProtKB-SubCell"/>
</dbReference>
<keyword evidence="10" id="KW-1015">Disulfide bond</keyword>
<evidence type="ECO:0000256" key="1">
    <source>
        <dbReference type="ARBA" id="ARBA00004141"/>
    </source>
</evidence>
<dbReference type="Proteomes" id="UP000663879">
    <property type="component" value="Unassembled WGS sequence"/>
</dbReference>
<evidence type="ECO:0000256" key="3">
    <source>
        <dbReference type="ARBA" id="ARBA00022606"/>
    </source>
</evidence>
<dbReference type="InterPro" id="IPR050125">
    <property type="entry name" value="GPCR_opsins"/>
</dbReference>
<keyword evidence="2 13" id="KW-0600">Photoreceptor protein</keyword>
<feature type="transmembrane region" description="Helical" evidence="13">
    <location>
        <begin position="143"/>
        <end position="167"/>
    </location>
</feature>
<sequence length="349" mass="39545">MFNASLNGFAVVDPFDVESPVSCGKLRILATYCVFIFIGSVLANTSLLWTLIYYKDLRNSVNAFMIALSSCNLLGSLIEMPLVIVSNFNCKWYFKKAGCVFGAFIMYSIGCISIFLLTAISFERFYIIYKPMSIKSINQKLSLIIISACVFFGVLWALFPVFGWSHYSLEGAMTSCSVEWNERSFNVVSYNIAIFAFVYFLPLIAIAYSNLRLIFMIRNMPKFANGSDGNLDKKMLKKLKVERELTVSTLILIAGFMITWTPYALVSMYSAFIDHGKMDPLTATIPSMFAKGSLIWSSGIYIYTNKQVKKKFKRLFMNIEEPTSFSMIKSYSMENPQSKNESQISKVDT</sequence>
<keyword evidence="12 13" id="KW-0807">Transducer</keyword>
<dbReference type="PRINTS" id="PR00237">
    <property type="entry name" value="GPCRRHODOPSN"/>
</dbReference>
<accession>A0A813YN50</accession>
<feature type="transmembrane region" description="Helical" evidence="13">
    <location>
        <begin position="245"/>
        <end position="265"/>
    </location>
</feature>
<dbReference type="PANTHER" id="PTHR24240">
    <property type="entry name" value="OPSIN"/>
    <property type="match status" value="1"/>
</dbReference>
<dbReference type="GO" id="GO:0007601">
    <property type="term" value="P:visual perception"/>
    <property type="evidence" value="ECO:0007669"/>
    <property type="project" value="InterPro"/>
</dbReference>
<dbReference type="OrthoDB" id="5564849at2759"/>
<feature type="transmembrane region" description="Helical" evidence="13">
    <location>
        <begin position="29"/>
        <end position="52"/>
    </location>
</feature>
<dbReference type="GO" id="GO:0007602">
    <property type="term" value="P:phototransduction"/>
    <property type="evidence" value="ECO:0007669"/>
    <property type="project" value="UniProtKB-KW"/>
</dbReference>
<evidence type="ECO:0000256" key="4">
    <source>
        <dbReference type="ARBA" id="ARBA00022692"/>
    </source>
</evidence>
<dbReference type="InterPro" id="IPR001760">
    <property type="entry name" value="Opsin"/>
</dbReference>
<evidence type="ECO:0000256" key="12">
    <source>
        <dbReference type="ARBA" id="ARBA00023224"/>
    </source>
</evidence>
<feature type="transmembrane region" description="Helical" evidence="13">
    <location>
        <begin position="100"/>
        <end position="122"/>
    </location>
</feature>
<keyword evidence="11 13" id="KW-0675">Receptor</keyword>
<keyword evidence="16" id="KW-1185">Reference proteome</keyword>
<comment type="subcellular location">
    <subcellularLocation>
        <location evidence="1 13">Membrane</location>
        <topology evidence="1 13">Multi-pass membrane protein</topology>
    </subcellularLocation>
</comment>
<gene>
    <name evidence="15" type="ORF">OXX778_LOCUS10690</name>
</gene>
<evidence type="ECO:0000259" key="14">
    <source>
        <dbReference type="PROSITE" id="PS50262"/>
    </source>
</evidence>
<evidence type="ECO:0000256" key="8">
    <source>
        <dbReference type="ARBA" id="ARBA00023040"/>
    </source>
</evidence>
<dbReference type="AlphaFoldDB" id="A0A813YN50"/>
<dbReference type="EMBL" id="CAJNOC010001725">
    <property type="protein sequence ID" value="CAF0886581.1"/>
    <property type="molecule type" value="Genomic_DNA"/>
</dbReference>
<evidence type="ECO:0000313" key="15">
    <source>
        <dbReference type="EMBL" id="CAF0886581.1"/>
    </source>
</evidence>
<dbReference type="PROSITE" id="PS50262">
    <property type="entry name" value="G_PROTEIN_RECEP_F1_2"/>
    <property type="match status" value="1"/>
</dbReference>
<feature type="transmembrane region" description="Helical" evidence="13">
    <location>
        <begin position="187"/>
        <end position="208"/>
    </location>
</feature>
<dbReference type="Gene3D" id="1.20.1070.10">
    <property type="entry name" value="Rhodopsin 7-helix transmembrane proteins"/>
    <property type="match status" value="1"/>
</dbReference>
<keyword evidence="5 13" id="KW-0681">Retinal protein</keyword>
<evidence type="ECO:0000313" key="16">
    <source>
        <dbReference type="Proteomes" id="UP000663879"/>
    </source>
</evidence>
<keyword evidence="7 13" id="KW-0157">Chromophore</keyword>
<feature type="transmembrane region" description="Helical" evidence="13">
    <location>
        <begin position="285"/>
        <end position="304"/>
    </location>
</feature>
<dbReference type="InterPro" id="IPR017452">
    <property type="entry name" value="GPCR_Rhodpsn_7TM"/>
</dbReference>
<evidence type="ECO:0000256" key="5">
    <source>
        <dbReference type="ARBA" id="ARBA00022925"/>
    </source>
</evidence>
<name>A0A813YN50_9BILA</name>
<keyword evidence="8 13" id="KW-0297">G-protein coupled receptor</keyword>
<protein>
    <recommendedName>
        <fullName evidence="14">G-protein coupled receptors family 1 profile domain-containing protein</fullName>
    </recommendedName>
</protein>
<dbReference type="SUPFAM" id="SSF81321">
    <property type="entry name" value="Family A G protein-coupled receptor-like"/>
    <property type="match status" value="1"/>
</dbReference>
<evidence type="ECO:0000256" key="2">
    <source>
        <dbReference type="ARBA" id="ARBA00022543"/>
    </source>
</evidence>
<keyword evidence="9 13" id="KW-0472">Membrane</keyword>
<dbReference type="Pfam" id="PF00001">
    <property type="entry name" value="7tm_1"/>
    <property type="match status" value="1"/>
</dbReference>
<dbReference type="PROSITE" id="PS00237">
    <property type="entry name" value="G_PROTEIN_RECEP_F1_1"/>
    <property type="match status" value="1"/>
</dbReference>
<feature type="domain" description="G-protein coupled receptors family 1 profile" evidence="14">
    <location>
        <begin position="43"/>
        <end position="301"/>
    </location>
</feature>
<reference evidence="15" key="1">
    <citation type="submission" date="2021-02" db="EMBL/GenBank/DDBJ databases">
        <authorList>
            <person name="Nowell W R."/>
        </authorList>
    </citation>
    <scope>NUCLEOTIDE SEQUENCE</scope>
    <source>
        <strain evidence="15">Ploen Becks lab</strain>
    </source>
</reference>
<dbReference type="CDD" id="cd14969">
    <property type="entry name" value="7tmA_Opsins_type2_animals"/>
    <property type="match status" value="1"/>
</dbReference>
<organism evidence="15 16">
    <name type="scientific">Brachionus calyciflorus</name>
    <dbReference type="NCBI Taxonomy" id="104777"/>
    <lineage>
        <taxon>Eukaryota</taxon>
        <taxon>Metazoa</taxon>
        <taxon>Spiralia</taxon>
        <taxon>Gnathifera</taxon>
        <taxon>Rotifera</taxon>
        <taxon>Eurotatoria</taxon>
        <taxon>Monogononta</taxon>
        <taxon>Pseudotrocha</taxon>
        <taxon>Ploima</taxon>
        <taxon>Brachionidae</taxon>
        <taxon>Brachionus</taxon>
    </lineage>
</organism>